<comment type="caution">
    <text evidence="1">The sequence shown here is derived from an EMBL/GenBank/DDBJ whole genome shotgun (WGS) entry which is preliminary data.</text>
</comment>
<protein>
    <submittedName>
        <fullName evidence="1">Uncharacterized protein</fullName>
    </submittedName>
</protein>
<accession>A0A7J5TS93</accession>
<dbReference type="EMBL" id="WELI01000018">
    <property type="protein sequence ID" value="KAB7725975.1"/>
    <property type="molecule type" value="Genomic_DNA"/>
</dbReference>
<dbReference type="AlphaFoldDB" id="A0A7J5TS93"/>
<keyword evidence="2" id="KW-1185">Reference proteome</keyword>
<evidence type="ECO:0000313" key="1">
    <source>
        <dbReference type="EMBL" id="KAB7725975.1"/>
    </source>
</evidence>
<sequence length="89" mass="10260">MEATFVVKPEELTSEWLEQLKSHFADDGTITITATGPDKSLSAEEQRAVNQRAMFKRLQETKKIYPTRTIEADVDINKLIDKMHWEGNH</sequence>
<dbReference type="Proteomes" id="UP000488299">
    <property type="component" value="Unassembled WGS sequence"/>
</dbReference>
<evidence type="ECO:0000313" key="2">
    <source>
        <dbReference type="Proteomes" id="UP000488299"/>
    </source>
</evidence>
<gene>
    <name evidence="1" type="ORF">F5984_25290</name>
</gene>
<proteinExistence type="predicted"/>
<organism evidence="1 2">
    <name type="scientific">Rudanella paleaurantiibacter</name>
    <dbReference type="NCBI Taxonomy" id="2614655"/>
    <lineage>
        <taxon>Bacteria</taxon>
        <taxon>Pseudomonadati</taxon>
        <taxon>Bacteroidota</taxon>
        <taxon>Cytophagia</taxon>
        <taxon>Cytophagales</taxon>
        <taxon>Cytophagaceae</taxon>
        <taxon>Rudanella</taxon>
    </lineage>
</organism>
<reference evidence="1 2" key="1">
    <citation type="submission" date="2019-10" db="EMBL/GenBank/DDBJ databases">
        <title>Rudanella paleaurantiibacter sp. nov., isolated from sludge.</title>
        <authorList>
            <person name="Xu S.Q."/>
        </authorList>
    </citation>
    <scope>NUCLEOTIDE SEQUENCE [LARGE SCALE GENOMIC DNA]</scope>
    <source>
        <strain evidence="1 2">HX-22-17</strain>
    </source>
</reference>
<name>A0A7J5TS93_9BACT</name>